<accession>A0A087T954</accession>
<dbReference type="EMBL" id="KK114065">
    <property type="protein sequence ID" value="KFM61643.1"/>
    <property type="molecule type" value="Genomic_DNA"/>
</dbReference>
<evidence type="ECO:0000256" key="6">
    <source>
        <dbReference type="ARBA" id="ARBA00022692"/>
    </source>
</evidence>
<keyword evidence="11" id="KW-1185">Reference proteome</keyword>
<dbReference type="InterPro" id="IPR009357">
    <property type="entry name" value="Riboflavin_transptr"/>
</dbReference>
<keyword evidence="8 9" id="KW-0472">Membrane</keyword>
<keyword evidence="4 9" id="KW-0813">Transport</keyword>
<dbReference type="OMA" id="FMAMFLH"/>
<evidence type="ECO:0000256" key="8">
    <source>
        <dbReference type="ARBA" id="ARBA00023136"/>
    </source>
</evidence>
<proteinExistence type="inferred from homology"/>
<comment type="function">
    <text evidence="9">Plasma membrane transporter mediating the uptake by cells of the water soluble vitamin B2/riboflavin that plays a key role in biochemical oxidation-reduction reactions of the carbohydrate, lipid, and amino acid metabolism.</text>
</comment>
<feature type="transmembrane region" description="Helical" evidence="9">
    <location>
        <begin position="81"/>
        <end position="102"/>
    </location>
</feature>
<comment type="similarity">
    <text evidence="3 9">Belongs to the riboflavin transporter family.</text>
</comment>
<feature type="transmembrane region" description="Helical" evidence="9">
    <location>
        <begin position="49"/>
        <end position="69"/>
    </location>
</feature>
<sequence length="451" mass="48784">MGAKSKVTTRSATVDILIILFGVSSWIAVNGLWVELPVLVNALPEAWKLSAYIVITTQVANLGPILFSAARRKWSQKVLEVPMIHVSLIIVITACVLLSIFWDSTTYLAGEIHSTALLTLTFFLAFVDCTSSLLYLPFIANFKEQYVASYMVGAGLSGPIPGVIALAQGVGGYAECRNLSIINMTEHGKVTKYVVEAYYPPPRFSANVFFLILCAQMGVSWIAFVLLNKLPVARREMVSTVPFSSSKHPALDESLHNSIEFSSSLEKTTSLEKNLLGKPRFSKSQYIILLLLQGLVCALHNGILLSIQTYSCLPYGSLAFHLTVTLSSFANPICCFVAMFLPISSVAAISGLTVYVFSWGAYILAVALLSPTPPFVDSALGGSLVVLAWVMVSGIVAYIKTCIASVLRREGGQPALYRCGILTQVGTAVGAIITFSLVQYTTVFHSYSPCT</sequence>
<feature type="non-terminal residue" evidence="10">
    <location>
        <position position="451"/>
    </location>
</feature>
<dbReference type="Pfam" id="PF06237">
    <property type="entry name" value="SLC52_ribofla_tr"/>
    <property type="match status" value="1"/>
</dbReference>
<evidence type="ECO:0000256" key="1">
    <source>
        <dbReference type="ARBA" id="ARBA00000215"/>
    </source>
</evidence>
<gene>
    <name evidence="10" type="ORF">X975_09840</name>
</gene>
<keyword evidence="5 9" id="KW-1003">Cell membrane</keyword>
<feature type="transmembrane region" description="Helical" evidence="9">
    <location>
        <begin position="286"/>
        <end position="307"/>
    </location>
</feature>
<feature type="transmembrane region" description="Helical" evidence="9">
    <location>
        <begin position="348"/>
        <end position="369"/>
    </location>
</feature>
<comment type="subcellular location">
    <subcellularLocation>
        <location evidence="2 9">Cell membrane</location>
        <topology evidence="2 9">Multi-pass membrane protein</topology>
    </subcellularLocation>
</comment>
<name>A0A087T954_STEMI</name>
<keyword evidence="6 9" id="KW-0812">Transmembrane</keyword>
<evidence type="ECO:0000256" key="2">
    <source>
        <dbReference type="ARBA" id="ARBA00004651"/>
    </source>
</evidence>
<evidence type="ECO:0000313" key="10">
    <source>
        <dbReference type="EMBL" id="KFM61643.1"/>
    </source>
</evidence>
<feature type="transmembrane region" description="Helical" evidence="9">
    <location>
        <begin position="319"/>
        <end position="341"/>
    </location>
</feature>
<dbReference type="AlphaFoldDB" id="A0A087T954"/>
<feature type="transmembrane region" description="Helical" evidence="9">
    <location>
        <begin position="415"/>
        <end position="438"/>
    </location>
</feature>
<evidence type="ECO:0000256" key="9">
    <source>
        <dbReference type="RuleBase" id="RU368035"/>
    </source>
</evidence>
<dbReference type="OrthoDB" id="6422079at2759"/>
<organism evidence="10 11">
    <name type="scientific">Stegodyphus mimosarum</name>
    <name type="common">African social velvet spider</name>
    <dbReference type="NCBI Taxonomy" id="407821"/>
    <lineage>
        <taxon>Eukaryota</taxon>
        <taxon>Metazoa</taxon>
        <taxon>Ecdysozoa</taxon>
        <taxon>Arthropoda</taxon>
        <taxon>Chelicerata</taxon>
        <taxon>Arachnida</taxon>
        <taxon>Araneae</taxon>
        <taxon>Araneomorphae</taxon>
        <taxon>Entelegynae</taxon>
        <taxon>Eresoidea</taxon>
        <taxon>Eresidae</taxon>
        <taxon>Stegodyphus</taxon>
    </lineage>
</organism>
<evidence type="ECO:0000256" key="3">
    <source>
        <dbReference type="ARBA" id="ARBA00006366"/>
    </source>
</evidence>
<dbReference type="PANTHER" id="PTHR12929">
    <property type="entry name" value="SOLUTE CARRIER FAMILY 52"/>
    <property type="match status" value="1"/>
</dbReference>
<feature type="transmembrane region" description="Helical" evidence="9">
    <location>
        <begin position="148"/>
        <end position="170"/>
    </location>
</feature>
<keyword evidence="7 9" id="KW-1133">Transmembrane helix</keyword>
<comment type="catalytic activity">
    <reaction evidence="1 9">
        <text>riboflavin(in) = riboflavin(out)</text>
        <dbReference type="Rhea" id="RHEA:35015"/>
        <dbReference type="ChEBI" id="CHEBI:57986"/>
    </reaction>
</comment>
<feature type="transmembrane region" description="Helical" evidence="9">
    <location>
        <begin position="114"/>
        <end position="136"/>
    </location>
</feature>
<protein>
    <recommendedName>
        <fullName evidence="9">Riboflavin transporter</fullName>
    </recommendedName>
</protein>
<dbReference type="STRING" id="407821.A0A087T954"/>
<evidence type="ECO:0000256" key="5">
    <source>
        <dbReference type="ARBA" id="ARBA00022475"/>
    </source>
</evidence>
<dbReference type="PANTHER" id="PTHR12929:SF10">
    <property type="entry name" value="RIBOFLAVIN TRANSPORTER"/>
    <property type="match status" value="1"/>
</dbReference>
<dbReference type="Proteomes" id="UP000054359">
    <property type="component" value="Unassembled WGS sequence"/>
</dbReference>
<dbReference type="GO" id="GO:0005886">
    <property type="term" value="C:plasma membrane"/>
    <property type="evidence" value="ECO:0007669"/>
    <property type="project" value="UniProtKB-SubCell"/>
</dbReference>
<feature type="transmembrane region" description="Helical" evidence="9">
    <location>
        <begin position="381"/>
        <end position="403"/>
    </location>
</feature>
<evidence type="ECO:0000313" key="11">
    <source>
        <dbReference type="Proteomes" id="UP000054359"/>
    </source>
</evidence>
<feature type="transmembrane region" description="Helical" evidence="9">
    <location>
        <begin position="208"/>
        <end position="227"/>
    </location>
</feature>
<feature type="transmembrane region" description="Helical" evidence="9">
    <location>
        <begin position="12"/>
        <end position="29"/>
    </location>
</feature>
<evidence type="ECO:0000256" key="4">
    <source>
        <dbReference type="ARBA" id="ARBA00022448"/>
    </source>
</evidence>
<reference evidence="10 11" key="1">
    <citation type="submission" date="2013-11" db="EMBL/GenBank/DDBJ databases">
        <title>Genome sequencing of Stegodyphus mimosarum.</title>
        <authorList>
            <person name="Bechsgaard J."/>
        </authorList>
    </citation>
    <scope>NUCLEOTIDE SEQUENCE [LARGE SCALE GENOMIC DNA]</scope>
</reference>
<evidence type="ECO:0000256" key="7">
    <source>
        <dbReference type="ARBA" id="ARBA00022989"/>
    </source>
</evidence>
<dbReference type="GO" id="GO:0032217">
    <property type="term" value="F:riboflavin transmembrane transporter activity"/>
    <property type="evidence" value="ECO:0007669"/>
    <property type="project" value="UniProtKB-UniRule"/>
</dbReference>